<evidence type="ECO:0000313" key="3">
    <source>
        <dbReference type="Proteomes" id="UP001519287"/>
    </source>
</evidence>
<organism evidence="2 3">
    <name type="scientific">Paenibacillus eucommiae</name>
    <dbReference type="NCBI Taxonomy" id="1355755"/>
    <lineage>
        <taxon>Bacteria</taxon>
        <taxon>Bacillati</taxon>
        <taxon>Bacillota</taxon>
        <taxon>Bacilli</taxon>
        <taxon>Bacillales</taxon>
        <taxon>Paenibacillaceae</taxon>
        <taxon>Paenibacillus</taxon>
    </lineage>
</organism>
<evidence type="ECO:0000256" key="1">
    <source>
        <dbReference type="SAM" id="Phobius"/>
    </source>
</evidence>
<evidence type="ECO:0000313" key="2">
    <source>
        <dbReference type="EMBL" id="MBP1992066.1"/>
    </source>
</evidence>
<reference evidence="2 3" key="1">
    <citation type="submission" date="2021-03" db="EMBL/GenBank/DDBJ databases">
        <title>Genomic Encyclopedia of Type Strains, Phase IV (KMG-IV): sequencing the most valuable type-strain genomes for metagenomic binning, comparative biology and taxonomic classification.</title>
        <authorList>
            <person name="Goeker M."/>
        </authorList>
    </citation>
    <scope>NUCLEOTIDE SEQUENCE [LARGE SCALE GENOMIC DNA]</scope>
    <source>
        <strain evidence="2 3">DSM 26048</strain>
    </source>
</reference>
<protein>
    <submittedName>
        <fullName evidence="2">Inner membrane protein</fullName>
    </submittedName>
</protein>
<feature type="transmembrane region" description="Helical" evidence="1">
    <location>
        <begin position="92"/>
        <end position="112"/>
    </location>
</feature>
<dbReference type="PANTHER" id="PTHR40031:SF1">
    <property type="entry name" value="MEMBRANE-BOUND METAL-DEPENDENT HYDROLASE"/>
    <property type="match status" value="1"/>
</dbReference>
<dbReference type="InterPro" id="IPR007404">
    <property type="entry name" value="YdjM-like"/>
</dbReference>
<dbReference type="InterPro" id="IPR053170">
    <property type="entry name" value="Transcription_regulator"/>
</dbReference>
<keyword evidence="1" id="KW-0812">Transmembrane</keyword>
<dbReference type="PANTHER" id="PTHR40031">
    <property type="entry name" value="HYPOTHETICAL MEMBRANE SPANNING PROTEIN"/>
    <property type="match status" value="1"/>
</dbReference>
<sequence length="291" mass="33371">MDTITHTLFGLTLYAAVDRSQMTVREKSALLFTTVTGSQIPDIDVISSLWDTAGRYQMWHRGLTHSLFMVPVWAAFIAAMLRLFWKIRGWRWYLMAALAVFIHNTSDLFNAWGTGFFEPFSSARITFGTVPIVDLVFWALMLGGWLFARYWHKKQRGSVHRIYRVVWLLIVLHVAIQSAQGAVLYKQAAEHNEQVALSADFIPGLFTVITKNGDSIELSKASIWSGSKVETQLTSHENADLELLFKQNPKAETLYEWSPFVVIVDDDKRMGLYDPRFYRNGASFLFEYIPK</sequence>
<keyword evidence="1" id="KW-1133">Transmembrane helix</keyword>
<feature type="transmembrane region" description="Helical" evidence="1">
    <location>
        <begin position="163"/>
        <end position="185"/>
    </location>
</feature>
<keyword evidence="1" id="KW-0472">Membrane</keyword>
<dbReference type="Proteomes" id="UP001519287">
    <property type="component" value="Unassembled WGS sequence"/>
</dbReference>
<dbReference type="EMBL" id="JAGGLB010000012">
    <property type="protein sequence ID" value="MBP1992066.1"/>
    <property type="molecule type" value="Genomic_DNA"/>
</dbReference>
<proteinExistence type="predicted"/>
<comment type="caution">
    <text evidence="2">The sequence shown here is derived from an EMBL/GenBank/DDBJ whole genome shotgun (WGS) entry which is preliminary data.</text>
</comment>
<dbReference type="Pfam" id="PF04307">
    <property type="entry name" value="YdjM"/>
    <property type="match status" value="1"/>
</dbReference>
<gene>
    <name evidence="2" type="ORF">J2Z66_003674</name>
</gene>
<feature type="transmembrane region" description="Helical" evidence="1">
    <location>
        <begin position="132"/>
        <end position="151"/>
    </location>
</feature>
<name>A0ABS4IYX5_9BACL</name>
<dbReference type="RefSeq" id="WP_209972786.1">
    <property type="nucleotide sequence ID" value="NZ_JAGGLB010000012.1"/>
</dbReference>
<feature type="transmembrane region" description="Helical" evidence="1">
    <location>
        <begin position="66"/>
        <end position="85"/>
    </location>
</feature>
<accession>A0ABS4IYX5</accession>
<keyword evidence="3" id="KW-1185">Reference proteome</keyword>